<sequence length="992" mass="110088">MDPEARYRLFTVGMIAIERNDAFTASVVHRLLDEPLFDQPRYTDADVSGLFPERPATSEVPPASEIPTASASSSPPYSYQPEAWSDSSACTDIRPSRRPGKRMTTRRVYKDSHSRESRVAAQRIIEDDIEEEHRAARIPFSPERICIYDVEPNVVGPDEITRYMRRFDLDSNEISLIPAEGRAAWNPPPGHVAVYGSMLTCGVTLPLQPFITWFLAEARLAPAQLTPNSYRILMCMWHMWHRMKRPPPTPREVRHFYSLRPVGKTGIYFLQSNQPEFWIPKNVVVKGCVEPTTDEKMKGFVWGFPTSNKFWKNSWFFVGKDWGQSISFDLDGTQMTCRVPRYFCTPQWNHLTSAFTDEELKTLARAAVRPLEKRGKPYLYKEGKMIKARLFPQISACRRRLFDVDIVSDGLARRMKGIVEASRKAVLRQRDAGIAPPEDESDEGTPGNVPEGDDEEGVPDYVPEEAHDQEPTVCSAGAEGASGNFGVSRTSVDSGNPAGPSSKGKEKVGDLPEPERANPPSGSGSPHSAADMQDVPFEAVGGPSGAVAPEFPTSVEPNRSSEIPASADPISTPGDSNTEAGQTGKRKASFSSGRPFPKIPRVVAYVNSSSEDEGEDDASVTPPREQVRESAGGSAGLPRAAPSAELPEGDVGDMGSSPQIDDPTPETIFRAMASGRAYIGEDRWSRLRTGTVSDRLHNFFNSASYMVAEMSGACEAGEAQAEKIRRLEAQLKESEDHCSRAELARQEEARSGEMLVNQCLARQMEAEQRASSAAEEVRTLQDQLSSTREALLRAEQNAEDAKSAYERRINDLECQALTAKELSKGSRLEMELQSVDRFKRSPAYDALLLREFQRGMVSAGEFFKQRNRATDRARANWSLSIRKHVDTSLESLRIQMKEWRAYCRSKGKTPHPMHLEVPTAESFSTFYASERASFSNEIPDLGPVPGTDYSSWMDDEEDVIIWPSDDSLLSEYVMEPDPDVGRSSSPPPAPSS</sequence>
<feature type="coiled-coil region" evidence="1">
    <location>
        <begin position="717"/>
        <end position="822"/>
    </location>
</feature>
<gene>
    <name evidence="3" type="ORF">LWI29_034063</name>
</gene>
<evidence type="ECO:0000313" key="3">
    <source>
        <dbReference type="EMBL" id="KAK0593274.1"/>
    </source>
</evidence>
<keyword evidence="1" id="KW-0175">Coiled coil</keyword>
<reference evidence="3" key="2">
    <citation type="submission" date="2023-06" db="EMBL/GenBank/DDBJ databases">
        <authorList>
            <person name="Swenson N.G."/>
            <person name="Wegrzyn J.L."/>
            <person name="Mcevoy S.L."/>
        </authorList>
    </citation>
    <scope>NUCLEOTIDE SEQUENCE</scope>
    <source>
        <strain evidence="3">NS2018</strain>
        <tissue evidence="3">Leaf</tissue>
    </source>
</reference>
<feature type="compositionally biased region" description="Polar residues" evidence="2">
    <location>
        <begin position="485"/>
        <end position="494"/>
    </location>
</feature>
<evidence type="ECO:0000256" key="2">
    <source>
        <dbReference type="SAM" id="MobiDB-lite"/>
    </source>
</evidence>
<keyword evidence="4" id="KW-1185">Reference proteome</keyword>
<name>A0AA39VPD3_ACESA</name>
<feature type="compositionally biased region" description="Low complexity" evidence="2">
    <location>
        <begin position="61"/>
        <end position="83"/>
    </location>
</feature>
<feature type="region of interest" description="Disordered" evidence="2">
    <location>
        <begin position="429"/>
        <end position="663"/>
    </location>
</feature>
<feature type="region of interest" description="Disordered" evidence="2">
    <location>
        <begin position="972"/>
        <end position="992"/>
    </location>
</feature>
<accession>A0AA39VPD3</accession>
<protein>
    <submittedName>
        <fullName evidence="3">Uncharacterized protein</fullName>
    </submittedName>
</protein>
<feature type="compositionally biased region" description="Basic and acidic residues" evidence="2">
    <location>
        <begin position="503"/>
        <end position="516"/>
    </location>
</feature>
<proteinExistence type="predicted"/>
<evidence type="ECO:0000313" key="4">
    <source>
        <dbReference type="Proteomes" id="UP001168877"/>
    </source>
</evidence>
<evidence type="ECO:0000256" key="1">
    <source>
        <dbReference type="SAM" id="Coils"/>
    </source>
</evidence>
<feature type="region of interest" description="Disordered" evidence="2">
    <location>
        <begin position="47"/>
        <end position="113"/>
    </location>
</feature>
<reference evidence="3" key="1">
    <citation type="journal article" date="2022" name="Plant J.">
        <title>Strategies of tolerance reflected in two North American maple genomes.</title>
        <authorList>
            <person name="McEvoy S.L."/>
            <person name="Sezen U.U."/>
            <person name="Trouern-Trend A."/>
            <person name="McMahon S.M."/>
            <person name="Schaberg P.G."/>
            <person name="Yang J."/>
            <person name="Wegrzyn J.L."/>
            <person name="Swenson N.G."/>
        </authorList>
    </citation>
    <scope>NUCLEOTIDE SEQUENCE</scope>
    <source>
        <strain evidence="3">NS2018</strain>
    </source>
</reference>
<dbReference type="AlphaFoldDB" id="A0AA39VPD3"/>
<comment type="caution">
    <text evidence="3">The sequence shown here is derived from an EMBL/GenBank/DDBJ whole genome shotgun (WGS) entry which is preliminary data.</text>
</comment>
<organism evidence="3 4">
    <name type="scientific">Acer saccharum</name>
    <name type="common">Sugar maple</name>
    <dbReference type="NCBI Taxonomy" id="4024"/>
    <lineage>
        <taxon>Eukaryota</taxon>
        <taxon>Viridiplantae</taxon>
        <taxon>Streptophyta</taxon>
        <taxon>Embryophyta</taxon>
        <taxon>Tracheophyta</taxon>
        <taxon>Spermatophyta</taxon>
        <taxon>Magnoliopsida</taxon>
        <taxon>eudicotyledons</taxon>
        <taxon>Gunneridae</taxon>
        <taxon>Pentapetalae</taxon>
        <taxon>rosids</taxon>
        <taxon>malvids</taxon>
        <taxon>Sapindales</taxon>
        <taxon>Sapindaceae</taxon>
        <taxon>Hippocastanoideae</taxon>
        <taxon>Acereae</taxon>
        <taxon>Acer</taxon>
    </lineage>
</organism>
<feature type="compositionally biased region" description="Basic residues" evidence="2">
    <location>
        <begin position="96"/>
        <end position="107"/>
    </location>
</feature>
<dbReference type="EMBL" id="JAUESC010000380">
    <property type="protein sequence ID" value="KAK0593274.1"/>
    <property type="molecule type" value="Genomic_DNA"/>
</dbReference>
<dbReference type="Proteomes" id="UP001168877">
    <property type="component" value="Unassembled WGS sequence"/>
</dbReference>